<accession>A0A1F4YGH0</accession>
<dbReference type="AlphaFoldDB" id="A0A1F4YGH0"/>
<feature type="domain" description="Carrier" evidence="1">
    <location>
        <begin position="8"/>
        <end position="70"/>
    </location>
</feature>
<dbReference type="Pfam" id="PF00550">
    <property type="entry name" value="PP-binding"/>
    <property type="match status" value="1"/>
</dbReference>
<dbReference type="Proteomes" id="UP000178176">
    <property type="component" value="Unassembled WGS sequence"/>
</dbReference>
<dbReference type="Gene3D" id="1.10.1200.10">
    <property type="entry name" value="ACP-like"/>
    <property type="match status" value="1"/>
</dbReference>
<sequence>MNNNLNKAIIQFLANEFKMNPENLTPDLSFSSDLGLSPQEIQELLQRLQDALNFILPEERTGINTISDLLGLTEEEPEVE</sequence>
<proteinExistence type="predicted"/>
<comment type="caution">
    <text evidence="2">The sequence shown here is derived from an EMBL/GenBank/DDBJ whole genome shotgun (WGS) entry which is preliminary data.</text>
</comment>
<dbReference type="InterPro" id="IPR009081">
    <property type="entry name" value="PP-bd_ACP"/>
</dbReference>
<gene>
    <name evidence="2" type="ORF">A2876_01575</name>
</gene>
<evidence type="ECO:0000259" key="1">
    <source>
        <dbReference type="Pfam" id="PF00550"/>
    </source>
</evidence>
<evidence type="ECO:0000313" key="3">
    <source>
        <dbReference type="Proteomes" id="UP000178176"/>
    </source>
</evidence>
<name>A0A1F4YGH0_9BACT</name>
<dbReference type="SUPFAM" id="SSF47336">
    <property type="entry name" value="ACP-like"/>
    <property type="match status" value="1"/>
</dbReference>
<dbReference type="EMBL" id="MEXH01000005">
    <property type="protein sequence ID" value="OGC92846.1"/>
    <property type="molecule type" value="Genomic_DNA"/>
</dbReference>
<organism evidence="2 3">
    <name type="scientific">Candidatus Amesbacteria bacterium RIFCSPHIGHO2_01_FULL_48_32b</name>
    <dbReference type="NCBI Taxonomy" id="1797253"/>
    <lineage>
        <taxon>Bacteria</taxon>
        <taxon>Candidatus Amesiibacteriota</taxon>
    </lineage>
</organism>
<dbReference type="InterPro" id="IPR036736">
    <property type="entry name" value="ACP-like_sf"/>
</dbReference>
<reference evidence="2 3" key="1">
    <citation type="journal article" date="2016" name="Nat. Commun.">
        <title>Thousands of microbial genomes shed light on interconnected biogeochemical processes in an aquifer system.</title>
        <authorList>
            <person name="Anantharaman K."/>
            <person name="Brown C.T."/>
            <person name="Hug L.A."/>
            <person name="Sharon I."/>
            <person name="Castelle C.J."/>
            <person name="Probst A.J."/>
            <person name="Thomas B.C."/>
            <person name="Singh A."/>
            <person name="Wilkins M.J."/>
            <person name="Karaoz U."/>
            <person name="Brodie E.L."/>
            <person name="Williams K.H."/>
            <person name="Hubbard S.S."/>
            <person name="Banfield J.F."/>
        </authorList>
    </citation>
    <scope>NUCLEOTIDE SEQUENCE [LARGE SCALE GENOMIC DNA]</scope>
</reference>
<protein>
    <recommendedName>
        <fullName evidence="1">Carrier domain-containing protein</fullName>
    </recommendedName>
</protein>
<evidence type="ECO:0000313" key="2">
    <source>
        <dbReference type="EMBL" id="OGC92846.1"/>
    </source>
</evidence>